<feature type="region of interest" description="Disordered" evidence="1">
    <location>
        <begin position="1"/>
        <end position="45"/>
    </location>
</feature>
<name>A0A6D2KA64_9BRAS</name>
<dbReference type="AlphaFoldDB" id="A0A6D2KA64"/>
<evidence type="ECO:0000313" key="3">
    <source>
        <dbReference type="Proteomes" id="UP000467841"/>
    </source>
</evidence>
<evidence type="ECO:0000313" key="2">
    <source>
        <dbReference type="EMBL" id="CAA7046425.1"/>
    </source>
</evidence>
<comment type="caution">
    <text evidence="2">The sequence shown here is derived from an EMBL/GenBank/DDBJ whole genome shotgun (WGS) entry which is preliminary data.</text>
</comment>
<dbReference type="Proteomes" id="UP000467841">
    <property type="component" value="Unassembled WGS sequence"/>
</dbReference>
<proteinExistence type="predicted"/>
<accession>A0A6D2KA64</accession>
<organism evidence="2 3">
    <name type="scientific">Microthlaspi erraticum</name>
    <dbReference type="NCBI Taxonomy" id="1685480"/>
    <lineage>
        <taxon>Eukaryota</taxon>
        <taxon>Viridiplantae</taxon>
        <taxon>Streptophyta</taxon>
        <taxon>Embryophyta</taxon>
        <taxon>Tracheophyta</taxon>
        <taxon>Spermatophyta</taxon>
        <taxon>Magnoliopsida</taxon>
        <taxon>eudicotyledons</taxon>
        <taxon>Gunneridae</taxon>
        <taxon>Pentapetalae</taxon>
        <taxon>rosids</taxon>
        <taxon>malvids</taxon>
        <taxon>Brassicales</taxon>
        <taxon>Brassicaceae</taxon>
        <taxon>Coluteocarpeae</taxon>
        <taxon>Microthlaspi</taxon>
    </lineage>
</organism>
<protein>
    <recommendedName>
        <fullName evidence="4">F-box associated domain-containing protein</fullName>
    </recommendedName>
</protein>
<dbReference type="EMBL" id="CACVBM020001346">
    <property type="protein sequence ID" value="CAA7046425.1"/>
    <property type="molecule type" value="Genomic_DNA"/>
</dbReference>
<evidence type="ECO:0000256" key="1">
    <source>
        <dbReference type="SAM" id="MobiDB-lite"/>
    </source>
</evidence>
<reference evidence="2" key="1">
    <citation type="submission" date="2020-01" db="EMBL/GenBank/DDBJ databases">
        <authorList>
            <person name="Mishra B."/>
        </authorList>
    </citation>
    <scope>NUCLEOTIDE SEQUENCE [LARGE SCALE GENOMIC DNA]</scope>
</reference>
<evidence type="ECO:0008006" key="4">
    <source>
        <dbReference type="Google" id="ProtNLM"/>
    </source>
</evidence>
<keyword evidence="3" id="KW-1185">Reference proteome</keyword>
<sequence length="115" mass="13421">MLTRCKRRGNGLNWCKAPAAPSGESPTPSLGPWAPPLSDDKDMKDDDYDDGRLALFNYKGDIVLLSYSFQLKLYFVVFFNPEKKTFKRVYIQGDEEFKHRRDPTFLDYVENLRFT</sequence>
<gene>
    <name evidence="2" type="ORF">MERR_LOCUS33660</name>
</gene>